<dbReference type="AlphaFoldDB" id="A0A438I328"/>
<dbReference type="EMBL" id="QGNW01000149">
    <property type="protein sequence ID" value="RVW91128.1"/>
    <property type="molecule type" value="Genomic_DNA"/>
</dbReference>
<organism evidence="1 2">
    <name type="scientific">Vitis vinifera</name>
    <name type="common">Grape</name>
    <dbReference type="NCBI Taxonomy" id="29760"/>
    <lineage>
        <taxon>Eukaryota</taxon>
        <taxon>Viridiplantae</taxon>
        <taxon>Streptophyta</taxon>
        <taxon>Embryophyta</taxon>
        <taxon>Tracheophyta</taxon>
        <taxon>Spermatophyta</taxon>
        <taxon>Magnoliopsida</taxon>
        <taxon>eudicotyledons</taxon>
        <taxon>Gunneridae</taxon>
        <taxon>Pentapetalae</taxon>
        <taxon>rosids</taxon>
        <taxon>Vitales</taxon>
        <taxon>Vitaceae</taxon>
        <taxon>Viteae</taxon>
        <taxon>Vitis</taxon>
    </lineage>
</organism>
<gene>
    <name evidence="1" type="primary">DRP3B</name>
    <name evidence="1" type="ORF">CK203_039953</name>
</gene>
<evidence type="ECO:0000313" key="1">
    <source>
        <dbReference type="EMBL" id="RVW91128.1"/>
    </source>
</evidence>
<comment type="caution">
    <text evidence="1">The sequence shown here is derived from an EMBL/GenBank/DDBJ whole genome shotgun (WGS) entry which is preliminary data.</text>
</comment>
<dbReference type="Gene3D" id="3.40.50.300">
    <property type="entry name" value="P-loop containing nucleotide triphosphate hydrolases"/>
    <property type="match status" value="1"/>
</dbReference>
<protein>
    <submittedName>
        <fullName evidence="1">Dynamin-related protein 3B</fullName>
    </submittedName>
</protein>
<proteinExistence type="predicted"/>
<accession>A0A438I328</accession>
<evidence type="ECO:0000313" key="2">
    <source>
        <dbReference type="Proteomes" id="UP000288805"/>
    </source>
</evidence>
<sequence>MADETISSTPSAVPLSHSVIPIVNRLQSVFAWLSCRSMIELPQVAFVGCQGSGKSSIIEAMVGRDFLLRVKTFVLVVRWFCSSCRQSKSRMGLTRSMVSSYTCLGRSSLISRRSTAKFR</sequence>
<name>A0A438I328_VITVI</name>
<dbReference type="Proteomes" id="UP000288805">
    <property type="component" value="Unassembled WGS sequence"/>
</dbReference>
<dbReference type="InterPro" id="IPR027417">
    <property type="entry name" value="P-loop_NTPase"/>
</dbReference>
<dbReference type="SUPFAM" id="SSF52540">
    <property type="entry name" value="P-loop containing nucleoside triphosphate hydrolases"/>
    <property type="match status" value="1"/>
</dbReference>
<reference evidence="1 2" key="1">
    <citation type="journal article" date="2018" name="PLoS Genet.">
        <title>Population sequencing reveals clonal diversity and ancestral inbreeding in the grapevine cultivar Chardonnay.</title>
        <authorList>
            <person name="Roach M.J."/>
            <person name="Johnson D.L."/>
            <person name="Bohlmann J."/>
            <person name="van Vuuren H.J."/>
            <person name="Jones S.J."/>
            <person name="Pretorius I.S."/>
            <person name="Schmidt S.A."/>
            <person name="Borneman A.R."/>
        </authorList>
    </citation>
    <scope>NUCLEOTIDE SEQUENCE [LARGE SCALE GENOMIC DNA]</scope>
    <source>
        <strain evidence="2">cv. Chardonnay</strain>
        <tissue evidence="1">Leaf</tissue>
    </source>
</reference>